<evidence type="ECO:0000313" key="1">
    <source>
        <dbReference type="EMBL" id="MFM9327536.1"/>
    </source>
</evidence>
<keyword evidence="2" id="KW-1185">Reference proteome</keyword>
<comment type="caution">
    <text evidence="1">The sequence shown here is derived from an EMBL/GenBank/DDBJ whole genome shotgun (WGS) entry which is preliminary data.</text>
</comment>
<dbReference type="Proteomes" id="UP001631969">
    <property type="component" value="Unassembled WGS sequence"/>
</dbReference>
<gene>
    <name evidence="1" type="ORF">ACI1P1_04395</name>
</gene>
<dbReference type="EMBL" id="JBJURJ010000002">
    <property type="protein sequence ID" value="MFM9327536.1"/>
    <property type="molecule type" value="Genomic_DNA"/>
</dbReference>
<sequence length="266" mass="28936">MNMFLHELKAMRKSTLIWICALIGMTALYMSIYPSMTVDAESFRKLLAGYPPSVRAMLGIRLESITSMLGFYSFIFSFIVLGGAIQAMIMGVSILSKETRERTADFLLVKPVSRQSIVTAKLLAAGTVLFITNAVFYAAAAGMAGLAAKEAFDHWVFFLINLTLFFVQLIFLALGAAVSVFFNKLKGVLPISLGVVFGLYVVGALMAADDSSSAARVLSPFQYFSPAYVVEHAGYETPFLLLGAVVVAIGAALTYFIYIRKDIHAV</sequence>
<name>A0ACC7NTZ2_9BACL</name>
<proteinExistence type="predicted"/>
<evidence type="ECO:0000313" key="2">
    <source>
        <dbReference type="Proteomes" id="UP001631969"/>
    </source>
</evidence>
<protein>
    <submittedName>
        <fullName evidence="1">ABC transporter permease subunit</fullName>
    </submittedName>
</protein>
<accession>A0ACC7NTZ2</accession>
<reference evidence="1" key="1">
    <citation type="submission" date="2024-12" db="EMBL/GenBank/DDBJ databases">
        <authorList>
            <person name="Wu N."/>
        </authorList>
    </citation>
    <scope>NUCLEOTIDE SEQUENCE</scope>
    <source>
        <strain evidence="1">P15</strain>
    </source>
</reference>
<organism evidence="1 2">
    <name type="scientific">Paenibacillus mesotrionivorans</name>
    <dbReference type="NCBI Taxonomy" id="3160968"/>
    <lineage>
        <taxon>Bacteria</taxon>
        <taxon>Bacillati</taxon>
        <taxon>Bacillota</taxon>
        <taxon>Bacilli</taxon>
        <taxon>Bacillales</taxon>
        <taxon>Paenibacillaceae</taxon>
        <taxon>Paenibacillus</taxon>
    </lineage>
</organism>